<comment type="caution">
    <text evidence="1">The sequence shown here is derived from an EMBL/GenBank/DDBJ whole genome shotgun (WGS) entry which is preliminary data.</text>
</comment>
<sequence length="609" mass="71028">MSLSKLESLPNEILCDIIEKYINGVDLLRAFSYQLNQRFDAIISRSQRLRFNFIQCHKDDFRICMGLLPAYMDKIEQLAISERETPGQVQAFLSFFPSLTLFRQLRTLYFDFDCGIVSELLIYWALNSLLRSNIETLSITAVNMNNGSNIEYTIRRMFTLESLKRFTLRSDLYRFEWSNLARHQSNIQYLTISGMNFALDDLFAIFKLAPRLKYLHVENIDQGYNRYHDTKINLKMNNTTASALHTLILSFPKDSSVTIQMLTPYFNRMPILNRLEIRAHGVLIDADAWKICFETSLPLLTHFHIRATVSGIEKTGIENVLASFQTSYWIAKKNFNIMITEHNNRLRPISNIDSIALLNKTEFDQPVTCCWTAPDRTSKNELVKVNTNISWQLVDSNNTILHNYYFGNVKSLLMDNIEQSLMPWLTKYVNCGGIKELIITAPEKKAETLTKLVSFVTNINFLYISFDLLVVNIGAFKATNVRVKHLDISHCEHTFNEQDIILIGECFPYLEHLNINTKSLYNVPLIKKYLKYLRSLTFETKDYYINRFDEDSTTRRSYDLQKQTQFLFSIKASKMTVWMDKTAFDDSYWQTFAPKPLGNKRKNSPFSRK</sequence>
<evidence type="ECO:0008006" key="3">
    <source>
        <dbReference type="Google" id="ProtNLM"/>
    </source>
</evidence>
<name>A0A817QCM8_9BILA</name>
<protein>
    <recommendedName>
        <fullName evidence="3">F-box domain-containing protein</fullName>
    </recommendedName>
</protein>
<dbReference type="SUPFAM" id="SSF52047">
    <property type="entry name" value="RNI-like"/>
    <property type="match status" value="1"/>
</dbReference>
<evidence type="ECO:0000313" key="2">
    <source>
        <dbReference type="Proteomes" id="UP000663825"/>
    </source>
</evidence>
<dbReference type="OrthoDB" id="10047279at2759"/>
<dbReference type="EMBL" id="CAJNXB010001772">
    <property type="protein sequence ID" value="CAF3192544.1"/>
    <property type="molecule type" value="Genomic_DNA"/>
</dbReference>
<reference evidence="1" key="1">
    <citation type="submission" date="2021-02" db="EMBL/GenBank/DDBJ databases">
        <authorList>
            <person name="Nowell W R."/>
        </authorList>
    </citation>
    <scope>NUCLEOTIDE SEQUENCE</scope>
</reference>
<accession>A0A817QCM8</accession>
<dbReference type="InterPro" id="IPR032675">
    <property type="entry name" value="LRR_dom_sf"/>
</dbReference>
<organism evidence="1 2">
    <name type="scientific">Rotaria socialis</name>
    <dbReference type="NCBI Taxonomy" id="392032"/>
    <lineage>
        <taxon>Eukaryota</taxon>
        <taxon>Metazoa</taxon>
        <taxon>Spiralia</taxon>
        <taxon>Gnathifera</taxon>
        <taxon>Rotifera</taxon>
        <taxon>Eurotatoria</taxon>
        <taxon>Bdelloidea</taxon>
        <taxon>Philodinida</taxon>
        <taxon>Philodinidae</taxon>
        <taxon>Rotaria</taxon>
    </lineage>
</organism>
<gene>
    <name evidence="1" type="ORF">TIS948_LOCUS12057</name>
</gene>
<dbReference type="AlphaFoldDB" id="A0A817QCM8"/>
<dbReference type="Proteomes" id="UP000663825">
    <property type="component" value="Unassembled WGS sequence"/>
</dbReference>
<dbReference type="Gene3D" id="3.80.10.10">
    <property type="entry name" value="Ribonuclease Inhibitor"/>
    <property type="match status" value="2"/>
</dbReference>
<proteinExistence type="predicted"/>
<evidence type="ECO:0000313" key="1">
    <source>
        <dbReference type="EMBL" id="CAF3192544.1"/>
    </source>
</evidence>